<keyword evidence="4" id="KW-1185">Reference proteome</keyword>
<dbReference type="PANTHER" id="PTHR31278:SF2">
    <property type="entry name" value="SMALL RIBOSOMAL SUBUNIT PROTEIN MS37"/>
    <property type="match status" value="1"/>
</dbReference>
<evidence type="ECO:0000313" key="4">
    <source>
        <dbReference type="Proteomes" id="UP000472270"/>
    </source>
</evidence>
<dbReference type="GO" id="GO:0032543">
    <property type="term" value="P:mitochondrial translation"/>
    <property type="evidence" value="ECO:0007669"/>
    <property type="project" value="InterPro"/>
</dbReference>
<organism evidence="3 4">
    <name type="scientific">Sinocyclocheilus rhinocerous</name>
    <dbReference type="NCBI Taxonomy" id="307959"/>
    <lineage>
        <taxon>Eukaryota</taxon>
        <taxon>Metazoa</taxon>
        <taxon>Chordata</taxon>
        <taxon>Craniata</taxon>
        <taxon>Vertebrata</taxon>
        <taxon>Euteleostomi</taxon>
        <taxon>Actinopterygii</taxon>
        <taxon>Neopterygii</taxon>
        <taxon>Teleostei</taxon>
        <taxon>Ostariophysi</taxon>
        <taxon>Cypriniformes</taxon>
        <taxon>Cyprinidae</taxon>
        <taxon>Cyprininae</taxon>
        <taxon>Sinocyclocheilus</taxon>
    </lineage>
</organism>
<dbReference type="InterPro" id="IPR010625">
    <property type="entry name" value="CHCH"/>
</dbReference>
<dbReference type="InterPro" id="IPR033620">
    <property type="entry name" value="Ribosomal_mS37_met"/>
</dbReference>
<sequence length="67" mass="7794">MVIHTLFVTEATCVTEMSLLMACWKQNDFNNTVCSKEVSVFYTCVEKVTPSPQEILLTWRMRMMLLT</sequence>
<reference evidence="3" key="2">
    <citation type="submission" date="2025-09" db="UniProtKB">
        <authorList>
            <consortium name="Ensembl"/>
        </authorList>
    </citation>
    <scope>IDENTIFICATION</scope>
</reference>
<evidence type="ECO:0000259" key="2">
    <source>
        <dbReference type="Pfam" id="PF06747"/>
    </source>
</evidence>
<dbReference type="Ensembl" id="ENSSRHT00000010984.1">
    <property type="protein sequence ID" value="ENSSRHP00000010593.1"/>
    <property type="gene ID" value="ENSSRHG00000006064.1"/>
</dbReference>
<keyword evidence="1" id="KW-1015">Disulfide bond</keyword>
<dbReference type="InterPro" id="IPR009069">
    <property type="entry name" value="Cys_alpha_HP_mot_SF"/>
</dbReference>
<accession>A0A673GEX7</accession>
<dbReference type="SUPFAM" id="SSF47072">
    <property type="entry name" value="Cysteine alpha-hairpin motif"/>
    <property type="match status" value="1"/>
</dbReference>
<evidence type="ECO:0000256" key="1">
    <source>
        <dbReference type="ARBA" id="ARBA00023157"/>
    </source>
</evidence>
<name>A0A673GEX7_9TELE</name>
<protein>
    <recommendedName>
        <fullName evidence="2">CHCH domain-containing protein</fullName>
    </recommendedName>
</protein>
<proteinExistence type="predicted"/>
<dbReference type="GO" id="GO:0005761">
    <property type="term" value="C:mitochondrial ribosome"/>
    <property type="evidence" value="ECO:0007669"/>
    <property type="project" value="InterPro"/>
</dbReference>
<feature type="domain" description="CHCH" evidence="2">
    <location>
        <begin position="13"/>
        <end position="47"/>
    </location>
</feature>
<dbReference type="Pfam" id="PF06747">
    <property type="entry name" value="CHCH"/>
    <property type="match status" value="1"/>
</dbReference>
<reference evidence="3" key="1">
    <citation type="submission" date="2025-08" db="UniProtKB">
        <authorList>
            <consortium name="Ensembl"/>
        </authorList>
    </citation>
    <scope>IDENTIFICATION</scope>
</reference>
<dbReference type="PANTHER" id="PTHR31278">
    <property type="entry name" value="CHCHD1"/>
    <property type="match status" value="1"/>
</dbReference>
<dbReference type="GO" id="GO:0003723">
    <property type="term" value="F:RNA binding"/>
    <property type="evidence" value="ECO:0007669"/>
    <property type="project" value="TreeGrafter"/>
</dbReference>
<dbReference type="AlphaFoldDB" id="A0A673GEX7"/>
<dbReference type="Proteomes" id="UP000472270">
    <property type="component" value="Unassembled WGS sequence"/>
</dbReference>
<dbReference type="GO" id="GO:0005654">
    <property type="term" value="C:nucleoplasm"/>
    <property type="evidence" value="ECO:0007669"/>
    <property type="project" value="TreeGrafter"/>
</dbReference>
<evidence type="ECO:0000313" key="3">
    <source>
        <dbReference type="Ensembl" id="ENSSRHP00000010593.1"/>
    </source>
</evidence>